<dbReference type="PANTHER" id="PTHR33387:SF3">
    <property type="entry name" value="DUF985 DOMAIN-CONTAINING PROTEIN"/>
    <property type="match status" value="1"/>
</dbReference>
<organism evidence="2 3">
    <name type="scientific">Herbiconiux daphne</name>
    <dbReference type="NCBI Taxonomy" id="2970914"/>
    <lineage>
        <taxon>Bacteria</taxon>
        <taxon>Bacillati</taxon>
        <taxon>Actinomycetota</taxon>
        <taxon>Actinomycetes</taxon>
        <taxon>Micrococcales</taxon>
        <taxon>Microbacteriaceae</taxon>
        <taxon>Herbiconiux</taxon>
    </lineage>
</organism>
<dbReference type="Gene3D" id="2.60.120.10">
    <property type="entry name" value="Jelly Rolls"/>
    <property type="match status" value="1"/>
</dbReference>
<protein>
    <submittedName>
        <fullName evidence="2">Cupin domain-containing protein</fullName>
    </submittedName>
</protein>
<dbReference type="Proteomes" id="UP001165586">
    <property type="component" value="Unassembled WGS sequence"/>
</dbReference>
<dbReference type="RefSeq" id="WP_259539228.1">
    <property type="nucleotide sequence ID" value="NZ_JANLCJ010000004.1"/>
</dbReference>
<comment type="caution">
    <text evidence="2">The sequence shown here is derived from an EMBL/GenBank/DDBJ whole genome shotgun (WGS) entry which is preliminary data.</text>
</comment>
<evidence type="ECO:0000313" key="2">
    <source>
        <dbReference type="EMBL" id="MCS5734355.1"/>
    </source>
</evidence>
<gene>
    <name evidence="2" type="ORF">N1032_11465</name>
</gene>
<proteinExistence type="predicted"/>
<dbReference type="SUPFAM" id="SSF51182">
    <property type="entry name" value="RmlC-like cupins"/>
    <property type="match status" value="1"/>
</dbReference>
<dbReference type="EMBL" id="JANLCJ010000004">
    <property type="protein sequence ID" value="MCS5734355.1"/>
    <property type="molecule type" value="Genomic_DNA"/>
</dbReference>
<accession>A0ABT2H356</accession>
<dbReference type="Pfam" id="PF06172">
    <property type="entry name" value="Cupin_5"/>
    <property type="match status" value="1"/>
</dbReference>
<dbReference type="InterPro" id="IPR014710">
    <property type="entry name" value="RmlC-like_jellyroll"/>
</dbReference>
<evidence type="ECO:0000259" key="1">
    <source>
        <dbReference type="Pfam" id="PF06172"/>
    </source>
</evidence>
<dbReference type="InterPro" id="IPR039935">
    <property type="entry name" value="YML079W-like"/>
</dbReference>
<evidence type="ECO:0000313" key="3">
    <source>
        <dbReference type="Proteomes" id="UP001165586"/>
    </source>
</evidence>
<dbReference type="InterPro" id="IPR009327">
    <property type="entry name" value="Cupin_DUF985"/>
</dbReference>
<keyword evidence="3" id="KW-1185">Reference proteome</keyword>
<dbReference type="PANTHER" id="PTHR33387">
    <property type="entry name" value="RMLC-LIKE JELLY ROLL FOLD PROTEIN"/>
    <property type="match status" value="1"/>
</dbReference>
<sequence>MTANDAAEALTAARITELLGMRPLPVEGGMLAQTWQDETSSAITFLLEAPDYSGLHVLPHVEIWFYHGGAPTEMLLLHPDGRVEQPVLGLDLAAGQRPQVAVPPGVWVAAEPLGEWSLLGTYMSPPYVEHEVVFAVAAELAARYPRAAARIERVSRF</sequence>
<reference evidence="2" key="1">
    <citation type="submission" date="2022-08" db="EMBL/GenBank/DDBJ databases">
        <authorList>
            <person name="Deng Y."/>
            <person name="Han X.-F."/>
            <person name="Zhang Y.-Q."/>
        </authorList>
    </citation>
    <scope>NUCLEOTIDE SEQUENCE</scope>
    <source>
        <strain evidence="2">CPCC 203386</strain>
    </source>
</reference>
<name>A0ABT2H356_9MICO</name>
<dbReference type="InterPro" id="IPR011051">
    <property type="entry name" value="RmlC_Cupin_sf"/>
</dbReference>
<feature type="domain" description="DUF985" evidence="1">
    <location>
        <begin position="15"/>
        <end position="129"/>
    </location>
</feature>
<dbReference type="CDD" id="cd06121">
    <property type="entry name" value="cupin_YML079wp"/>
    <property type="match status" value="1"/>
</dbReference>